<dbReference type="GO" id="GO:0008168">
    <property type="term" value="F:methyltransferase activity"/>
    <property type="evidence" value="ECO:0007669"/>
    <property type="project" value="UniProtKB-KW"/>
</dbReference>
<comment type="caution">
    <text evidence="4">The sequence shown here is derived from an EMBL/GenBank/DDBJ whole genome shotgun (WGS) entry which is preliminary data.</text>
</comment>
<dbReference type="Gene3D" id="3.30.2310.10">
    <property type="entry name" value="YaeB-like"/>
    <property type="match status" value="1"/>
</dbReference>
<dbReference type="Proteomes" id="UP000652847">
    <property type="component" value="Unassembled WGS sequence"/>
</dbReference>
<feature type="domain" description="TsaA-like" evidence="3">
    <location>
        <begin position="1"/>
        <end position="142"/>
    </location>
</feature>
<evidence type="ECO:0000313" key="5">
    <source>
        <dbReference type="Proteomes" id="UP000652847"/>
    </source>
</evidence>
<comment type="similarity">
    <text evidence="2">Belongs to the tRNA methyltransferase O family.</text>
</comment>
<gene>
    <name evidence="4" type="primary">tsaA</name>
    <name evidence="4" type="ORF">H8S54_11700</name>
</gene>
<keyword evidence="4" id="KW-0808">Transferase</keyword>
<dbReference type="PROSITE" id="PS01318">
    <property type="entry name" value="TSAA_1"/>
    <property type="match status" value="1"/>
</dbReference>
<dbReference type="AlphaFoldDB" id="A0A8I0AAR1"/>
<dbReference type="EMBL" id="JACOOT010000026">
    <property type="protein sequence ID" value="MBC5651759.1"/>
    <property type="molecule type" value="Genomic_DNA"/>
</dbReference>
<dbReference type="NCBIfam" id="TIGR00104">
    <property type="entry name" value="tRNA_TsaA"/>
    <property type="match status" value="1"/>
</dbReference>
<dbReference type="GO" id="GO:0032259">
    <property type="term" value="P:methylation"/>
    <property type="evidence" value="ECO:0007669"/>
    <property type="project" value="UniProtKB-KW"/>
</dbReference>
<keyword evidence="5" id="KW-1185">Reference proteome</keyword>
<dbReference type="CDD" id="cd09281">
    <property type="entry name" value="UPF0066"/>
    <property type="match status" value="1"/>
</dbReference>
<reference evidence="4 5" key="1">
    <citation type="submission" date="2020-08" db="EMBL/GenBank/DDBJ databases">
        <title>Genome public.</title>
        <authorList>
            <person name="Liu C."/>
            <person name="Sun Q."/>
        </authorList>
    </citation>
    <scope>NUCLEOTIDE SEQUENCE [LARGE SCALE GENOMIC DNA]</scope>
    <source>
        <strain evidence="4 5">BX17</strain>
    </source>
</reference>
<dbReference type="RefSeq" id="WP_186901549.1">
    <property type="nucleotide sequence ID" value="NZ_JACOOT010000026.1"/>
</dbReference>
<dbReference type="PROSITE" id="PS51668">
    <property type="entry name" value="TSAA_2"/>
    <property type="match status" value="1"/>
</dbReference>
<name>A0A8I0AAR1_9FIRM</name>
<dbReference type="PANTHER" id="PTHR12818:SF0">
    <property type="entry name" value="TRNA (ADENINE(37)-N6)-METHYLTRANSFERASE"/>
    <property type="match status" value="1"/>
</dbReference>
<dbReference type="InterPro" id="IPR023370">
    <property type="entry name" value="TrmO-like_N"/>
</dbReference>
<dbReference type="Pfam" id="PF18389">
    <property type="entry name" value="TrmO_C"/>
    <property type="match status" value="1"/>
</dbReference>
<dbReference type="InterPro" id="IPR023368">
    <property type="entry name" value="UPF0066_cons_site"/>
</dbReference>
<dbReference type="Pfam" id="PF01980">
    <property type="entry name" value="TrmO_N"/>
    <property type="match status" value="1"/>
</dbReference>
<dbReference type="InterPro" id="IPR041369">
    <property type="entry name" value="TrmO_C"/>
</dbReference>
<organism evidence="4 5">
    <name type="scientific">Blautia segnis</name>
    <dbReference type="NCBI Taxonomy" id="2763030"/>
    <lineage>
        <taxon>Bacteria</taxon>
        <taxon>Bacillati</taxon>
        <taxon>Bacillota</taxon>
        <taxon>Clostridia</taxon>
        <taxon>Lachnospirales</taxon>
        <taxon>Lachnospiraceae</taxon>
        <taxon>Blautia</taxon>
    </lineage>
</organism>
<proteinExistence type="inferred from homology"/>
<dbReference type="InterPro" id="IPR036413">
    <property type="entry name" value="YaeB-like_sf"/>
</dbReference>
<keyword evidence="4" id="KW-0489">Methyltransferase</keyword>
<evidence type="ECO:0000313" key="4">
    <source>
        <dbReference type="EMBL" id="MBC5651759.1"/>
    </source>
</evidence>
<evidence type="ECO:0000256" key="1">
    <source>
        <dbReference type="ARBA" id="ARBA00022691"/>
    </source>
</evidence>
<sequence>MKVIAHIKSDFPTKFGIPHQSGRIKELKAEIVFEPEYQVAEAFRGIEEYTHLWLIWEFSQAVRKDWSPTVRPPRLGGNTRKGVFATRSPFRPNPIGLSSVKLEGVEFTSQGPVLHVSGADLMDGTPIYDIKPYLAYVDSHPEASGGFTDQIQDHKLKVDFPAGLLEQVPKEKRAALLAVLANDPRPGYQKAPDREYGMSFGNQDIHFKVDGELLRVIRIDNEKKLAKSRIFS</sequence>
<dbReference type="InterPro" id="IPR036414">
    <property type="entry name" value="YaeB_N_sf"/>
</dbReference>
<dbReference type="PANTHER" id="PTHR12818">
    <property type="entry name" value="TRNA (ADENINE(37)-N6)-METHYLTRANSFERASE"/>
    <property type="match status" value="1"/>
</dbReference>
<dbReference type="SUPFAM" id="SSF118196">
    <property type="entry name" value="YaeB-like"/>
    <property type="match status" value="1"/>
</dbReference>
<keyword evidence="1" id="KW-0949">S-adenosyl-L-methionine</keyword>
<accession>A0A8I0AAR1</accession>
<evidence type="ECO:0000256" key="2">
    <source>
        <dbReference type="ARBA" id="ARBA00033753"/>
    </source>
</evidence>
<dbReference type="InterPro" id="IPR040372">
    <property type="entry name" value="YaeB-like"/>
</dbReference>
<protein>
    <submittedName>
        <fullName evidence="4">tRNA (N6-threonylcarbamoyladenosine(37)-N6)-methyltransferase TrmO</fullName>
    </submittedName>
</protein>
<evidence type="ECO:0000259" key="3">
    <source>
        <dbReference type="PROSITE" id="PS51668"/>
    </source>
</evidence>
<dbReference type="Gene3D" id="2.40.30.70">
    <property type="entry name" value="YaeB-like"/>
    <property type="match status" value="1"/>
</dbReference>